<evidence type="ECO:0000256" key="1">
    <source>
        <dbReference type="ARBA" id="ARBA00004162"/>
    </source>
</evidence>
<dbReference type="EMBL" id="VUJV01000001">
    <property type="protein sequence ID" value="KAA1421206.1"/>
    <property type="molecule type" value="Genomic_DNA"/>
</dbReference>
<dbReference type="PANTHER" id="PTHR33885:SF3">
    <property type="entry name" value="PHAGE SHOCK PROTEIN C"/>
    <property type="match status" value="1"/>
</dbReference>
<keyword evidence="2" id="KW-1003">Cell membrane</keyword>
<evidence type="ECO:0000256" key="5">
    <source>
        <dbReference type="ARBA" id="ARBA00023136"/>
    </source>
</evidence>
<dbReference type="GO" id="GO:0005886">
    <property type="term" value="C:plasma membrane"/>
    <property type="evidence" value="ECO:0007669"/>
    <property type="project" value="UniProtKB-SubCell"/>
</dbReference>
<feature type="region of interest" description="Disordered" evidence="6">
    <location>
        <begin position="182"/>
        <end position="229"/>
    </location>
</feature>
<feature type="transmembrane region" description="Helical" evidence="7">
    <location>
        <begin position="136"/>
        <end position="152"/>
    </location>
</feature>
<keyword evidence="3 7" id="KW-0812">Transmembrane</keyword>
<keyword evidence="5 7" id="KW-0472">Membrane</keyword>
<comment type="subcellular location">
    <subcellularLocation>
        <location evidence="1">Cell membrane</location>
        <topology evidence="1">Single-pass membrane protein</topology>
    </subcellularLocation>
</comment>
<keyword evidence="4 7" id="KW-1133">Transmembrane helix</keyword>
<evidence type="ECO:0000256" key="4">
    <source>
        <dbReference type="ARBA" id="ARBA00022989"/>
    </source>
</evidence>
<dbReference type="Proteomes" id="UP000325003">
    <property type="component" value="Unassembled WGS sequence"/>
</dbReference>
<feature type="compositionally biased region" description="Basic and acidic residues" evidence="6">
    <location>
        <begin position="1"/>
        <end position="11"/>
    </location>
</feature>
<reference evidence="9 10" key="2">
    <citation type="submission" date="2019-09" db="EMBL/GenBank/DDBJ databases">
        <authorList>
            <person name="Jin C."/>
        </authorList>
    </citation>
    <scope>NUCLEOTIDE SEQUENCE [LARGE SCALE GENOMIC DNA]</scope>
    <source>
        <strain evidence="9 10">BN130099</strain>
    </source>
</reference>
<organism evidence="9 10">
    <name type="scientific">Nocardioides humilatus</name>
    <dbReference type="NCBI Taxonomy" id="2607660"/>
    <lineage>
        <taxon>Bacteria</taxon>
        <taxon>Bacillati</taxon>
        <taxon>Actinomycetota</taxon>
        <taxon>Actinomycetes</taxon>
        <taxon>Propionibacteriales</taxon>
        <taxon>Nocardioidaceae</taxon>
        <taxon>Nocardioides</taxon>
    </lineage>
</organism>
<keyword evidence="10" id="KW-1185">Reference proteome</keyword>
<feature type="transmembrane region" description="Helical" evidence="7">
    <location>
        <begin position="91"/>
        <end position="116"/>
    </location>
</feature>
<feature type="transmembrane region" description="Helical" evidence="7">
    <location>
        <begin position="267"/>
        <end position="285"/>
    </location>
</feature>
<name>A0A5B1LL95_9ACTN</name>
<feature type="transmembrane region" description="Helical" evidence="7">
    <location>
        <begin position="237"/>
        <end position="261"/>
    </location>
</feature>
<dbReference type="InterPro" id="IPR052027">
    <property type="entry name" value="PspC"/>
</dbReference>
<dbReference type="InterPro" id="IPR007168">
    <property type="entry name" value="Phageshock_PspC_N"/>
</dbReference>
<feature type="domain" description="Phage shock protein PspC N-terminal" evidence="8">
    <location>
        <begin position="65"/>
        <end position="121"/>
    </location>
</feature>
<evidence type="ECO:0000256" key="3">
    <source>
        <dbReference type="ARBA" id="ARBA00022692"/>
    </source>
</evidence>
<evidence type="ECO:0000256" key="6">
    <source>
        <dbReference type="SAM" id="MobiDB-lite"/>
    </source>
</evidence>
<evidence type="ECO:0000256" key="2">
    <source>
        <dbReference type="ARBA" id="ARBA00022475"/>
    </source>
</evidence>
<reference evidence="9 10" key="1">
    <citation type="submission" date="2019-09" db="EMBL/GenBank/DDBJ databases">
        <title>Nocardioides panacisoli sp. nov., isolated from the soil of a ginseng field.</title>
        <authorList>
            <person name="Cho C."/>
        </authorList>
    </citation>
    <scope>NUCLEOTIDE SEQUENCE [LARGE SCALE GENOMIC DNA]</scope>
    <source>
        <strain evidence="9 10">BN130099</strain>
    </source>
</reference>
<accession>A0A5B1LL95</accession>
<feature type="compositionally biased region" description="Low complexity" evidence="6">
    <location>
        <begin position="202"/>
        <end position="218"/>
    </location>
</feature>
<sequence>MAGPRMREDQGTPRWCAPARQPSLDDMTTTPPEAPSGPTEPPQPPQAQQPAGPRVTRDEAKDFGRIRRSLHDRKIAGVAGGVARHFDVDPLLVRVAFVLLAIFGGGGLLAYAAGWLLIPEEGSDEGVVRVDHRTRTVLLAIVGVICALSLIGDSLGGWGFPWPLAIIGLVIAAVAAGTRPKPHPGPLPSQGWVQPSAPVVTSGPSAPGSSAPQQAGAPTYSPYKAPKPADPRRRGPLLFWFTMGLATVGVALVATLDLAGWDAPPSAYPAAVLAACGTMLVVGSVYGRAGGLIFVGLVAAFATLVTSIVDDITAGQLDEHPQTAEQVDDRYYVGAGEIILDLTDLSPAELEELDGRTIEAEARFGHILVQVPDDGLAVQVNSDIEGGGESVIFGDRRDDSLDGHHSGGVGAPEITLDLQVFFGQIEVETKEAA</sequence>
<feature type="transmembrane region" description="Helical" evidence="7">
    <location>
        <begin position="158"/>
        <end position="177"/>
    </location>
</feature>
<feature type="transmembrane region" description="Helical" evidence="7">
    <location>
        <begin position="292"/>
        <end position="309"/>
    </location>
</feature>
<proteinExistence type="predicted"/>
<comment type="caution">
    <text evidence="9">The sequence shown here is derived from an EMBL/GenBank/DDBJ whole genome shotgun (WGS) entry which is preliminary data.</text>
</comment>
<evidence type="ECO:0000256" key="7">
    <source>
        <dbReference type="SAM" id="Phobius"/>
    </source>
</evidence>
<dbReference type="AlphaFoldDB" id="A0A5B1LL95"/>
<feature type="compositionally biased region" description="Pro residues" evidence="6">
    <location>
        <begin position="32"/>
        <end position="47"/>
    </location>
</feature>
<dbReference type="Pfam" id="PF04024">
    <property type="entry name" value="PspC"/>
    <property type="match status" value="1"/>
</dbReference>
<protein>
    <submittedName>
        <fullName evidence="9">PspC domain-containing protein</fullName>
    </submittedName>
</protein>
<evidence type="ECO:0000259" key="8">
    <source>
        <dbReference type="Pfam" id="PF04024"/>
    </source>
</evidence>
<dbReference type="PANTHER" id="PTHR33885">
    <property type="entry name" value="PHAGE SHOCK PROTEIN C"/>
    <property type="match status" value="1"/>
</dbReference>
<evidence type="ECO:0000313" key="9">
    <source>
        <dbReference type="EMBL" id="KAA1421206.1"/>
    </source>
</evidence>
<gene>
    <name evidence="9" type="ORF">F0U44_02525</name>
</gene>
<evidence type="ECO:0000313" key="10">
    <source>
        <dbReference type="Proteomes" id="UP000325003"/>
    </source>
</evidence>
<feature type="region of interest" description="Disordered" evidence="6">
    <location>
        <begin position="1"/>
        <end position="58"/>
    </location>
</feature>